<name>A0ABV4TXH5_9GAMM</name>
<feature type="transmembrane region" description="Helical" evidence="1">
    <location>
        <begin position="165"/>
        <end position="184"/>
    </location>
</feature>
<evidence type="ECO:0000313" key="2">
    <source>
        <dbReference type="EMBL" id="MFA9461289.1"/>
    </source>
</evidence>
<keyword evidence="1" id="KW-1133">Transmembrane helix</keyword>
<reference evidence="2 3" key="1">
    <citation type="submission" date="2024-08" db="EMBL/GenBank/DDBJ databases">
        <title>Whole-genome sequencing of halo(alkali)philic microorganisms from hypersaline lakes.</title>
        <authorList>
            <person name="Sorokin D.Y."/>
            <person name="Merkel A.Y."/>
            <person name="Messina E."/>
            <person name="Yakimov M."/>
        </authorList>
    </citation>
    <scope>NUCLEOTIDE SEQUENCE [LARGE SCALE GENOMIC DNA]</scope>
    <source>
        <strain evidence="2 3">Cl-TMA</strain>
    </source>
</reference>
<evidence type="ECO:0000313" key="3">
    <source>
        <dbReference type="Proteomes" id="UP001575181"/>
    </source>
</evidence>
<comment type="caution">
    <text evidence="2">The sequence shown here is derived from an EMBL/GenBank/DDBJ whole genome shotgun (WGS) entry which is preliminary data.</text>
</comment>
<evidence type="ECO:0000256" key="1">
    <source>
        <dbReference type="SAM" id="Phobius"/>
    </source>
</evidence>
<feature type="transmembrane region" description="Helical" evidence="1">
    <location>
        <begin position="127"/>
        <end position="145"/>
    </location>
</feature>
<feature type="transmembrane region" description="Helical" evidence="1">
    <location>
        <begin position="65"/>
        <end position="85"/>
    </location>
</feature>
<protein>
    <recommendedName>
        <fullName evidence="4">Transmembrane protein</fullName>
    </recommendedName>
</protein>
<accession>A0ABV4TXH5</accession>
<keyword evidence="1" id="KW-0812">Transmembrane</keyword>
<proteinExistence type="predicted"/>
<sequence>MTRASRNALAAGLGLWALLALPPLRVGLEATLAGHMAVQLPLLVAAGWWLGRVPGPVRADELAGFNRFGAPGVLLAAFTLAFWLLPRSLDAALQDPAWEAAKLLSVPLLAGVPLGRSWPRLPGLGRAALWANLLPMLGVMGWVYIQSPVRLCNSYLLDQQDLLGRVLLGIAALLGLYWVGWTFLGGLGRRLARETD</sequence>
<organism evidence="2 3">
    <name type="scientific">Thiohalorhabdus methylotrophus</name>
    <dbReference type="NCBI Taxonomy" id="3242694"/>
    <lineage>
        <taxon>Bacteria</taxon>
        <taxon>Pseudomonadati</taxon>
        <taxon>Pseudomonadota</taxon>
        <taxon>Gammaproteobacteria</taxon>
        <taxon>Thiohalorhabdales</taxon>
        <taxon>Thiohalorhabdaceae</taxon>
        <taxon>Thiohalorhabdus</taxon>
    </lineage>
</organism>
<dbReference type="EMBL" id="JBGUAW010000007">
    <property type="protein sequence ID" value="MFA9461289.1"/>
    <property type="molecule type" value="Genomic_DNA"/>
</dbReference>
<keyword evidence="3" id="KW-1185">Reference proteome</keyword>
<evidence type="ECO:0008006" key="4">
    <source>
        <dbReference type="Google" id="ProtNLM"/>
    </source>
</evidence>
<dbReference type="RefSeq" id="WP_373656077.1">
    <property type="nucleotide sequence ID" value="NZ_JBGUAW010000007.1"/>
</dbReference>
<dbReference type="Proteomes" id="UP001575181">
    <property type="component" value="Unassembled WGS sequence"/>
</dbReference>
<feature type="transmembrane region" description="Helical" evidence="1">
    <location>
        <begin position="37"/>
        <end position="53"/>
    </location>
</feature>
<keyword evidence="1" id="KW-0472">Membrane</keyword>
<gene>
    <name evidence="2" type="ORF">ACERLL_10675</name>
</gene>